<evidence type="ECO:0000313" key="8">
    <source>
        <dbReference type="EMBL" id="OEF94936.1"/>
    </source>
</evidence>
<feature type="transmembrane region" description="Helical" evidence="7">
    <location>
        <begin position="402"/>
        <end position="421"/>
    </location>
</feature>
<evidence type="ECO:0000256" key="2">
    <source>
        <dbReference type="ARBA" id="ARBA00022448"/>
    </source>
</evidence>
<reference evidence="8 9" key="1">
    <citation type="journal article" date="2012" name="Science">
        <title>Ecological populations of bacteria act as socially cohesive units of antibiotic production and resistance.</title>
        <authorList>
            <person name="Cordero O.X."/>
            <person name="Wildschutte H."/>
            <person name="Kirkup B."/>
            <person name="Proehl S."/>
            <person name="Ngo L."/>
            <person name="Hussain F."/>
            <person name="Le Roux F."/>
            <person name="Mincer T."/>
            <person name="Polz M.F."/>
        </authorList>
    </citation>
    <scope>NUCLEOTIDE SEQUENCE [LARGE SCALE GENOMIC DNA]</scope>
    <source>
        <strain evidence="8 9">12E03</strain>
    </source>
</reference>
<keyword evidence="2" id="KW-0813">Transport</keyword>
<accession>A0A1E5FWQ7</accession>
<evidence type="ECO:0000256" key="1">
    <source>
        <dbReference type="ARBA" id="ARBA00004651"/>
    </source>
</evidence>
<keyword evidence="6 7" id="KW-0472">Membrane</keyword>
<dbReference type="Pfam" id="PF04632">
    <property type="entry name" value="FUSC"/>
    <property type="match status" value="1"/>
</dbReference>
<dbReference type="PANTHER" id="PTHR30509">
    <property type="entry name" value="P-HYDROXYBENZOIC ACID EFFLUX PUMP SUBUNIT-RELATED"/>
    <property type="match status" value="1"/>
</dbReference>
<dbReference type="RefSeq" id="WP_019821188.1">
    <property type="nucleotide sequence ID" value="NZ_AJZD02000023.1"/>
</dbReference>
<feature type="transmembrane region" description="Helical" evidence="7">
    <location>
        <begin position="104"/>
        <end position="122"/>
    </location>
</feature>
<dbReference type="GO" id="GO:0022857">
    <property type="term" value="F:transmembrane transporter activity"/>
    <property type="evidence" value="ECO:0007669"/>
    <property type="project" value="InterPro"/>
</dbReference>
<protein>
    <submittedName>
        <fullName evidence="8">Fusaric acid resistance protein</fullName>
    </submittedName>
</protein>
<dbReference type="OrthoDB" id="5750541at2"/>
<feature type="transmembrane region" description="Helical" evidence="7">
    <location>
        <begin position="427"/>
        <end position="445"/>
    </location>
</feature>
<comment type="subcellular location">
    <subcellularLocation>
        <location evidence="1">Cell membrane</location>
        <topology evidence="1">Multi-pass membrane protein</topology>
    </subcellularLocation>
</comment>
<dbReference type="EMBL" id="AJZD02000023">
    <property type="protein sequence ID" value="OEF94936.1"/>
    <property type="molecule type" value="Genomic_DNA"/>
</dbReference>
<evidence type="ECO:0000256" key="3">
    <source>
        <dbReference type="ARBA" id="ARBA00022475"/>
    </source>
</evidence>
<keyword evidence="5 7" id="KW-1133">Transmembrane helix</keyword>
<keyword evidence="4 7" id="KW-0812">Transmembrane</keyword>
<dbReference type="AlphaFoldDB" id="A0A1E5FWQ7"/>
<evidence type="ECO:0000313" key="9">
    <source>
        <dbReference type="Proteomes" id="UP000094802"/>
    </source>
</evidence>
<dbReference type="GO" id="GO:0005886">
    <property type="term" value="C:plasma membrane"/>
    <property type="evidence" value="ECO:0007669"/>
    <property type="project" value="UniProtKB-SubCell"/>
</dbReference>
<dbReference type="InterPro" id="IPR006726">
    <property type="entry name" value="PHBA_efflux_AaeB/fusaric-R"/>
</dbReference>
<feature type="transmembrane region" description="Helical" evidence="7">
    <location>
        <begin position="9"/>
        <end position="26"/>
    </location>
</feature>
<organism evidence="8 9">
    <name type="scientific">Vibrio splendidus 12E03</name>
    <dbReference type="NCBI Taxonomy" id="1191305"/>
    <lineage>
        <taxon>Bacteria</taxon>
        <taxon>Pseudomonadati</taxon>
        <taxon>Pseudomonadota</taxon>
        <taxon>Gammaproteobacteria</taxon>
        <taxon>Vibrionales</taxon>
        <taxon>Vibrionaceae</taxon>
        <taxon>Vibrio</taxon>
    </lineage>
</organism>
<feature type="transmembrane region" description="Helical" evidence="7">
    <location>
        <begin position="80"/>
        <end position="97"/>
    </location>
</feature>
<proteinExistence type="predicted"/>
<evidence type="ECO:0000256" key="5">
    <source>
        <dbReference type="ARBA" id="ARBA00022989"/>
    </source>
</evidence>
<gene>
    <name evidence="8" type="ORF">A142_15515</name>
</gene>
<comment type="caution">
    <text evidence="8">The sequence shown here is derived from an EMBL/GenBank/DDBJ whole genome shotgun (WGS) entry which is preliminary data.</text>
</comment>
<feature type="transmembrane region" description="Helical" evidence="7">
    <location>
        <begin position="32"/>
        <end position="51"/>
    </location>
</feature>
<evidence type="ECO:0000256" key="7">
    <source>
        <dbReference type="SAM" id="Phobius"/>
    </source>
</evidence>
<sequence length="451" mass="50665">MFTASTKDAIKAALSIVIAICLALWFGWEKPYWAAIAVAVMALNESFAHSINKGHNRLMGTLLGTSYAFFLIAIFSQDRFLFLTFFTLFLGVCIFMSSDEKYGYIFSIGFAVCSIVACMGGFDSQTTFHFAVVRLQETLLGVVVFSIVYRIVWPVNTELNFVQRFETSKQALLDTMEKTDDIDIAALESNTANINKLYQLLDLPLTGSYHLKENIQAWRLRIDEMAHIQDTLLKQSHGESDLGIQWVVIANNLKSFNALTPDQSLVEGEPNVMGDHKEVSWHHAHRTFVEHLNEDGRKVLQGVSMFITSLLVWIYLPVPGGFIFPMLAGVFSSMVPTMPPSVIKDAFYGVLGTGSVILLQYIFVMPLMTELWELGLFYFLNIMVIWKVFATPKLMVHRILGVNLLVVLTSGALNLTPVYAIETPLLMLVNILIILMIAKLFTDLFRVKVTA</sequence>
<evidence type="ECO:0000256" key="4">
    <source>
        <dbReference type="ARBA" id="ARBA00022692"/>
    </source>
</evidence>
<feature type="transmembrane region" description="Helical" evidence="7">
    <location>
        <begin position="58"/>
        <end position="74"/>
    </location>
</feature>
<keyword evidence="3" id="KW-1003">Cell membrane</keyword>
<dbReference type="PANTHER" id="PTHR30509:SF9">
    <property type="entry name" value="MULTIDRUG RESISTANCE PROTEIN MDTO"/>
    <property type="match status" value="1"/>
</dbReference>
<dbReference type="Proteomes" id="UP000094802">
    <property type="component" value="Unassembled WGS sequence"/>
</dbReference>
<evidence type="ECO:0000256" key="6">
    <source>
        <dbReference type="ARBA" id="ARBA00023136"/>
    </source>
</evidence>
<name>A0A1E5FWQ7_VIBSP</name>
<feature type="transmembrane region" description="Helical" evidence="7">
    <location>
        <begin position="128"/>
        <end position="149"/>
    </location>
</feature>